<accession>A0AAU0MYX8</accession>
<gene>
    <name evidence="1" type="ORF">R5R33_15950</name>
</gene>
<dbReference type="AlphaFoldDB" id="A0AAU0MYX8"/>
<protein>
    <submittedName>
        <fullName evidence="1">Uncharacterized protein</fullName>
    </submittedName>
</protein>
<reference evidence="1 2" key="1">
    <citation type="submission" date="2023-10" db="EMBL/GenBank/DDBJ databases">
        <title>Description of Microbulbifer bruguierae sp. nov., isolated from the sediments of mangrove plant Bruguiera sexangula and comparative genomic analyses of the genus Microbulbifer.</title>
        <authorList>
            <person name="Long M."/>
        </authorList>
    </citation>
    <scope>NUCLEOTIDE SEQUENCE [LARGE SCALE GENOMIC DNA]</scope>
    <source>
        <strain evidence="1 2">SPO729</strain>
    </source>
</reference>
<evidence type="ECO:0000313" key="1">
    <source>
        <dbReference type="EMBL" id="WOX05218.1"/>
    </source>
</evidence>
<keyword evidence="2" id="KW-1185">Reference proteome</keyword>
<dbReference type="EMBL" id="CP137555">
    <property type="protein sequence ID" value="WOX05218.1"/>
    <property type="molecule type" value="Genomic_DNA"/>
</dbReference>
<evidence type="ECO:0000313" key="2">
    <source>
        <dbReference type="Proteomes" id="UP001302477"/>
    </source>
</evidence>
<proteinExistence type="predicted"/>
<dbReference type="RefSeq" id="WP_318953692.1">
    <property type="nucleotide sequence ID" value="NZ_CP137555.1"/>
</dbReference>
<dbReference type="Proteomes" id="UP001302477">
    <property type="component" value="Chromosome"/>
</dbReference>
<organism evidence="1 2">
    <name type="scientific">Microbulbifer pacificus</name>
    <dbReference type="NCBI Taxonomy" id="407164"/>
    <lineage>
        <taxon>Bacteria</taxon>
        <taxon>Pseudomonadati</taxon>
        <taxon>Pseudomonadota</taxon>
        <taxon>Gammaproteobacteria</taxon>
        <taxon>Cellvibrionales</taxon>
        <taxon>Microbulbiferaceae</taxon>
        <taxon>Microbulbifer</taxon>
    </lineage>
</organism>
<dbReference type="KEGG" id="mpaf:R5R33_15950"/>
<name>A0AAU0MYX8_9GAMM</name>
<sequence>MEVFFPELGHTRQVAALDCFHPGGAVYQPGDGGGVAQVGGEFGVGVLQEVALAGQSAYFRGERGEIDQVFIPYLSVGAGQNLEYAHAVARALFEMESQFGFLCCSSEEQ</sequence>